<dbReference type="CDD" id="cd19100">
    <property type="entry name" value="AKR_unchar"/>
    <property type="match status" value="1"/>
</dbReference>
<dbReference type="InterPro" id="IPR023210">
    <property type="entry name" value="NADP_OxRdtase_dom"/>
</dbReference>
<accession>A0A7S7NW46</accession>
<sequence length="311" mass="34324">MNRRVFAGVVFAGLAAPRAARAKAGDIPMRTLGRTGEKITIIGQGGARFGLIPLDEGKAVVRRAYELGINYFDMARAYTKGYGEEVYGAVIPEFRKEIFLTTKSLQRTRQGAEADLETSLRTMKTDHVDLWQLHMVSTMREVEQIFAPGGAIEAFEAAKKAGKCRYIGYTNCRDPQVHVEMLKHAERFDTCLMPLHVADTCFSESPKMSFEQTALPAAVERGVGIFAIKVFGNAFLLRTFSAGDCLRYTLSLPITATPLGACTLGQIEDDVRIAQKFKPLTAEEKQALVARAASGKFDAIRGPALEYWKTR</sequence>
<dbReference type="Gene3D" id="3.20.20.100">
    <property type="entry name" value="NADP-dependent oxidoreductase domain"/>
    <property type="match status" value="1"/>
</dbReference>
<reference evidence="2 3" key="1">
    <citation type="submission" date="2020-10" db="EMBL/GenBank/DDBJ databases">
        <title>Complete genome sequence of Paludibaculum fermentans P105T, a facultatively anaerobic acidobacterium capable of dissimilatory Fe(III) reduction.</title>
        <authorList>
            <person name="Dedysh S.N."/>
            <person name="Beletsky A.V."/>
            <person name="Kulichevskaya I.S."/>
            <person name="Mardanov A.V."/>
            <person name="Ravin N.V."/>
        </authorList>
    </citation>
    <scope>NUCLEOTIDE SEQUENCE [LARGE SCALE GENOMIC DNA]</scope>
    <source>
        <strain evidence="2 3">P105</strain>
    </source>
</reference>
<dbReference type="EMBL" id="CP063849">
    <property type="protein sequence ID" value="QOY90901.1"/>
    <property type="molecule type" value="Genomic_DNA"/>
</dbReference>
<dbReference type="PANTHER" id="PTHR43312">
    <property type="entry name" value="D-THREO-ALDOSE 1-DEHYDROGENASE"/>
    <property type="match status" value="1"/>
</dbReference>
<dbReference type="SUPFAM" id="SSF51430">
    <property type="entry name" value="NAD(P)-linked oxidoreductase"/>
    <property type="match status" value="1"/>
</dbReference>
<feature type="domain" description="NADP-dependent oxidoreductase" evidence="1">
    <location>
        <begin position="42"/>
        <end position="237"/>
    </location>
</feature>
<dbReference type="InterPro" id="IPR053135">
    <property type="entry name" value="AKR2_Oxidoreductase"/>
</dbReference>
<dbReference type="AlphaFoldDB" id="A0A7S7NW46"/>
<proteinExistence type="predicted"/>
<dbReference type="RefSeq" id="WP_194452558.1">
    <property type="nucleotide sequence ID" value="NZ_CP063849.1"/>
</dbReference>
<name>A0A7S7NW46_PALFE</name>
<dbReference type="PANTHER" id="PTHR43312:SF1">
    <property type="entry name" value="NADP-DEPENDENT OXIDOREDUCTASE DOMAIN-CONTAINING PROTEIN"/>
    <property type="match status" value="1"/>
</dbReference>
<organism evidence="2 3">
    <name type="scientific">Paludibaculum fermentans</name>
    <dbReference type="NCBI Taxonomy" id="1473598"/>
    <lineage>
        <taxon>Bacteria</taxon>
        <taxon>Pseudomonadati</taxon>
        <taxon>Acidobacteriota</taxon>
        <taxon>Terriglobia</taxon>
        <taxon>Bryobacterales</taxon>
        <taxon>Bryobacteraceae</taxon>
        <taxon>Paludibaculum</taxon>
    </lineage>
</organism>
<dbReference type="InterPro" id="IPR036812">
    <property type="entry name" value="NAD(P)_OxRdtase_dom_sf"/>
</dbReference>
<evidence type="ECO:0000313" key="2">
    <source>
        <dbReference type="EMBL" id="QOY90901.1"/>
    </source>
</evidence>
<dbReference type="KEGG" id="pfer:IRI77_13430"/>
<dbReference type="Pfam" id="PF00248">
    <property type="entry name" value="Aldo_ket_red"/>
    <property type="match status" value="1"/>
</dbReference>
<evidence type="ECO:0000259" key="1">
    <source>
        <dbReference type="Pfam" id="PF00248"/>
    </source>
</evidence>
<dbReference type="Proteomes" id="UP000593892">
    <property type="component" value="Chromosome"/>
</dbReference>
<protein>
    <submittedName>
        <fullName evidence="2">Aldo/keto reductase</fullName>
    </submittedName>
</protein>
<gene>
    <name evidence="2" type="ORF">IRI77_13430</name>
</gene>
<evidence type="ECO:0000313" key="3">
    <source>
        <dbReference type="Proteomes" id="UP000593892"/>
    </source>
</evidence>
<keyword evidence="3" id="KW-1185">Reference proteome</keyword>